<feature type="domain" description="Laminin G" evidence="3">
    <location>
        <begin position="627"/>
        <end position="803"/>
    </location>
</feature>
<dbReference type="EMBL" id="CAJHNH020000790">
    <property type="protein sequence ID" value="CAG5119886.1"/>
    <property type="molecule type" value="Genomic_DNA"/>
</dbReference>
<dbReference type="PROSITE" id="PS50025">
    <property type="entry name" value="LAM_G_DOMAIN"/>
    <property type="match status" value="5"/>
</dbReference>
<dbReference type="Pfam" id="PF02210">
    <property type="entry name" value="Laminin_G_2"/>
    <property type="match status" value="3"/>
</dbReference>
<dbReference type="SUPFAM" id="SSF49899">
    <property type="entry name" value="Concanavalin A-like lectins/glucanases"/>
    <property type="match status" value="5"/>
</dbReference>
<comment type="caution">
    <text evidence="4">The sequence shown here is derived from an EMBL/GenBank/DDBJ whole genome shotgun (WGS) entry which is preliminary data.</text>
</comment>
<dbReference type="PANTHER" id="PTHR15036:SF67">
    <property type="entry name" value="LAMININ SUBUNIT ALPHA-LIKE PROTEIN"/>
    <property type="match status" value="1"/>
</dbReference>
<feature type="domain" description="Laminin G" evidence="3">
    <location>
        <begin position="1028"/>
        <end position="1203"/>
    </location>
</feature>
<evidence type="ECO:0000256" key="2">
    <source>
        <dbReference type="SAM" id="Coils"/>
    </source>
</evidence>
<name>A0A8S3YZV4_9EUPU</name>
<dbReference type="Pfam" id="PF00054">
    <property type="entry name" value="Laminin_G_1"/>
    <property type="match status" value="2"/>
</dbReference>
<dbReference type="InterPro" id="IPR050372">
    <property type="entry name" value="Neurexin-related_CASP"/>
</dbReference>
<keyword evidence="5" id="KW-1185">Reference proteome</keyword>
<keyword evidence="1" id="KW-1015">Disulfide bond</keyword>
<evidence type="ECO:0000256" key="1">
    <source>
        <dbReference type="PROSITE-ProRule" id="PRU00122"/>
    </source>
</evidence>
<feature type="coiled-coil region" evidence="2">
    <location>
        <begin position="251"/>
        <end position="313"/>
    </location>
</feature>
<dbReference type="GO" id="GO:0016020">
    <property type="term" value="C:membrane"/>
    <property type="evidence" value="ECO:0007669"/>
    <property type="project" value="UniProtKB-SubCell"/>
</dbReference>
<feature type="disulfide bond" evidence="1">
    <location>
        <begin position="1356"/>
        <end position="1383"/>
    </location>
</feature>
<dbReference type="Proteomes" id="UP000678393">
    <property type="component" value="Unassembled WGS sequence"/>
</dbReference>
<dbReference type="SMART" id="SM00282">
    <property type="entry name" value="LamG"/>
    <property type="match status" value="5"/>
</dbReference>
<feature type="disulfide bond" evidence="1">
    <location>
        <begin position="776"/>
        <end position="803"/>
    </location>
</feature>
<organism evidence="4 5">
    <name type="scientific">Candidula unifasciata</name>
    <dbReference type="NCBI Taxonomy" id="100452"/>
    <lineage>
        <taxon>Eukaryota</taxon>
        <taxon>Metazoa</taxon>
        <taxon>Spiralia</taxon>
        <taxon>Lophotrochozoa</taxon>
        <taxon>Mollusca</taxon>
        <taxon>Gastropoda</taxon>
        <taxon>Heterobranchia</taxon>
        <taxon>Euthyneura</taxon>
        <taxon>Panpulmonata</taxon>
        <taxon>Eupulmonata</taxon>
        <taxon>Stylommatophora</taxon>
        <taxon>Helicina</taxon>
        <taxon>Helicoidea</taxon>
        <taxon>Geomitridae</taxon>
        <taxon>Candidula</taxon>
    </lineage>
</organism>
<dbReference type="OrthoDB" id="6157740at2759"/>
<feature type="domain" description="Laminin G" evidence="3">
    <location>
        <begin position="1208"/>
        <end position="1383"/>
    </location>
</feature>
<evidence type="ECO:0000259" key="3">
    <source>
        <dbReference type="PROSITE" id="PS50025"/>
    </source>
</evidence>
<dbReference type="PANTHER" id="PTHR15036">
    <property type="entry name" value="PIKACHURIN-LIKE PROTEIN"/>
    <property type="match status" value="1"/>
</dbReference>
<evidence type="ECO:0000313" key="5">
    <source>
        <dbReference type="Proteomes" id="UP000678393"/>
    </source>
</evidence>
<gene>
    <name evidence="4" type="ORF">CUNI_LOCUS5444</name>
</gene>
<comment type="caution">
    <text evidence="1">Lacks conserved residue(s) required for the propagation of feature annotation.</text>
</comment>
<keyword evidence="2" id="KW-0175">Coiled coil</keyword>
<dbReference type="SUPFAM" id="SSF58104">
    <property type="entry name" value="Methyl-accepting chemotaxis protein (MCP) signaling domain"/>
    <property type="match status" value="1"/>
</dbReference>
<dbReference type="InterPro" id="IPR001791">
    <property type="entry name" value="Laminin_G"/>
</dbReference>
<feature type="domain" description="Laminin G" evidence="3">
    <location>
        <begin position="810"/>
        <end position="980"/>
    </location>
</feature>
<evidence type="ECO:0000313" key="4">
    <source>
        <dbReference type="EMBL" id="CAG5119886.1"/>
    </source>
</evidence>
<feature type="coiled-coil region" evidence="2">
    <location>
        <begin position="401"/>
        <end position="435"/>
    </location>
</feature>
<protein>
    <recommendedName>
        <fullName evidence="3">Laminin G domain-containing protein</fullName>
    </recommendedName>
</protein>
<accession>A0A8S3YZV4</accession>
<reference evidence="4" key="1">
    <citation type="submission" date="2021-04" db="EMBL/GenBank/DDBJ databases">
        <authorList>
            <consortium name="Molecular Ecology Group"/>
        </authorList>
    </citation>
    <scope>NUCLEOTIDE SEQUENCE</scope>
</reference>
<feature type="coiled-coil region" evidence="2">
    <location>
        <begin position="39"/>
        <end position="140"/>
    </location>
</feature>
<feature type="non-terminal residue" evidence="4">
    <location>
        <position position="1386"/>
    </location>
</feature>
<dbReference type="CDD" id="cd00110">
    <property type="entry name" value="LamG"/>
    <property type="match status" value="5"/>
</dbReference>
<feature type="disulfide bond" evidence="1">
    <location>
        <begin position="953"/>
        <end position="980"/>
    </location>
</feature>
<proteinExistence type="predicted"/>
<feature type="domain" description="Laminin G" evidence="3">
    <location>
        <begin position="433"/>
        <end position="613"/>
    </location>
</feature>
<dbReference type="InterPro" id="IPR013320">
    <property type="entry name" value="ConA-like_dom_sf"/>
</dbReference>
<dbReference type="Gene3D" id="2.60.120.200">
    <property type="match status" value="5"/>
</dbReference>
<sequence>LVEGLDDLVERLIYNQSGINMTSALENAKKMLDQIISRNFSAADQAAKLENRLAELLSERTRELELANINSTNIESKLDEMKRRLQDLVNQTGKASDTAAEALEKIRQLKDLLRKLTEIKNEIKKLHESSEDTLNEARDLLTRADMNLAATIGNNEGLDMALDELARKVTNLRGALPRLRQLAKDALRHADDLNNQAEKLDALFAGTRYLSENAVKAANAYKSIVDAINEAKKSANEALIAANESAEIAKVKDLKEEVIRLIRKSEAQDREATSLLNTARDLANNLSRVQSELNDAASNLKKGRNILDEIKRKLDLLPSDIRTRLAELDTRNTDTEKTIRDALALVKRINNTELDSKMDEVTNLDIRAFNFEIGTEIARVKGFAEDIKQVLELERKVDDKTKVVNRKLADLSEDLERLRAKIRDAQSRVNDMKMSLQADGQCYRSYRSPLQPSSTNEIRFSFTLNHSVSDMLILLLQQSPQEFIAAEIRNQEVRLSWNSGKGRGSVAHDQPLKTDTWYQVLARRVGSVGQLRVWSLEEGTEQSARQKVASMGAGCSLMNLNNGSSIFLAGSNDLYQIPSDITRQNFTGCLGDVFIDGSRLGVYNFKTNIAEHCGACKEVPRVKIGSSKVYVFGGRGFARFDVRAYSSTRTKVELEFKTFWEDSRIFFVGNTQKGDYLSLELKGGLVFVHFYMGGVSATHGHTNNTYNNNKWTKITFDRRNLNAILKVENESVNLVSPGPNTGLDLAGAPMYFGGVPTTLKEESFKELNRSDFFFGCMRNLHFGTLPPDDDTSTLVNVQSSSSCRENGIHTVGFKGDGYLLLQSEHLDFADEKNDISLTFVTNREDAILFIARDIAAENYYSMSLSNGQLVAGVMAEGMEPQDIKSVKKFNDGNMHCASLIKDEGILELVVDDEVIGSTEVQSVNFNKAGNLYLGGIPTAGGHVAAAGKNMDGCISDVIVNGVLLSMSDAIQYKRADVGRCHLDAKQNLPVVAPRDDNEPTITTLLPAADTPAADDPQACASEKVLAFEVDAKSVANSLTFFADITKVRTEDVARNFNFSFDFRTFYPDGLFGYLVNKDRSFYFGIQLHNRRLEVAYRYDEVPYTIVFTKALNDGHWHSVFVEKSGILLTASFDKEASKSDSIDELLDIELPLHLGGPQLPENFTEYNIPLVNHSVRGCIRSLKVNGRNINITDTQVIQDVSGCYKNVEPGAFFDGESWGAFGSDFVLEPRYTMSMDLRTTSKTGVLLSASSRYGFGFTLELHDGKIKLGLKNADGEFRSETTNENMFLFCDNKWHQVRASVFDGELTVAVDGEYIGISKIDGTPTRMITDYPLFIGGFPEKFLQPASLSADMFIGCIRNLSLNGTTVDWYALPNMKGIRKTACPIS</sequence>
<feature type="coiled-coil region" evidence="2">
    <location>
        <begin position="176"/>
        <end position="203"/>
    </location>
</feature>